<name>A0A9D4H343_DREPO</name>
<dbReference type="EMBL" id="JAIWYP010000005">
    <property type="protein sequence ID" value="KAH3828579.1"/>
    <property type="molecule type" value="Genomic_DNA"/>
</dbReference>
<evidence type="ECO:0000313" key="2">
    <source>
        <dbReference type="EMBL" id="KAH3828579.1"/>
    </source>
</evidence>
<reference evidence="2" key="2">
    <citation type="submission" date="2020-11" db="EMBL/GenBank/DDBJ databases">
        <authorList>
            <person name="McCartney M.A."/>
            <person name="Auch B."/>
            <person name="Kono T."/>
            <person name="Mallez S."/>
            <person name="Becker A."/>
            <person name="Gohl D.M."/>
            <person name="Silverstein K.A.T."/>
            <person name="Koren S."/>
            <person name="Bechman K.B."/>
            <person name="Herman A."/>
            <person name="Abrahante J.E."/>
            <person name="Garbe J."/>
        </authorList>
    </citation>
    <scope>NUCLEOTIDE SEQUENCE</scope>
    <source>
        <strain evidence="2">Duluth1</strain>
        <tissue evidence="2">Whole animal</tissue>
    </source>
</reference>
<accession>A0A9D4H343</accession>
<reference evidence="2" key="1">
    <citation type="journal article" date="2019" name="bioRxiv">
        <title>The Genome of the Zebra Mussel, Dreissena polymorpha: A Resource for Invasive Species Research.</title>
        <authorList>
            <person name="McCartney M.A."/>
            <person name="Auch B."/>
            <person name="Kono T."/>
            <person name="Mallez S."/>
            <person name="Zhang Y."/>
            <person name="Obille A."/>
            <person name="Becker A."/>
            <person name="Abrahante J.E."/>
            <person name="Garbe J."/>
            <person name="Badalamenti J.P."/>
            <person name="Herman A."/>
            <person name="Mangelson H."/>
            <person name="Liachko I."/>
            <person name="Sullivan S."/>
            <person name="Sone E.D."/>
            <person name="Koren S."/>
            <person name="Silverstein K.A.T."/>
            <person name="Beckman K.B."/>
            <person name="Gohl D.M."/>
        </authorList>
    </citation>
    <scope>NUCLEOTIDE SEQUENCE</scope>
    <source>
        <strain evidence="2">Duluth1</strain>
        <tissue evidence="2">Whole animal</tissue>
    </source>
</reference>
<comment type="caution">
    <text evidence="2">The sequence shown here is derived from an EMBL/GenBank/DDBJ whole genome shotgun (WGS) entry which is preliminary data.</text>
</comment>
<evidence type="ECO:0000256" key="1">
    <source>
        <dbReference type="SAM" id="MobiDB-lite"/>
    </source>
</evidence>
<feature type="compositionally biased region" description="Basic and acidic residues" evidence="1">
    <location>
        <begin position="11"/>
        <end position="20"/>
    </location>
</feature>
<organism evidence="2 3">
    <name type="scientific">Dreissena polymorpha</name>
    <name type="common">Zebra mussel</name>
    <name type="synonym">Mytilus polymorpha</name>
    <dbReference type="NCBI Taxonomy" id="45954"/>
    <lineage>
        <taxon>Eukaryota</taxon>
        <taxon>Metazoa</taxon>
        <taxon>Spiralia</taxon>
        <taxon>Lophotrochozoa</taxon>
        <taxon>Mollusca</taxon>
        <taxon>Bivalvia</taxon>
        <taxon>Autobranchia</taxon>
        <taxon>Heteroconchia</taxon>
        <taxon>Euheterodonta</taxon>
        <taxon>Imparidentia</taxon>
        <taxon>Neoheterodontei</taxon>
        <taxon>Myida</taxon>
        <taxon>Dreissenoidea</taxon>
        <taxon>Dreissenidae</taxon>
        <taxon>Dreissena</taxon>
    </lineage>
</organism>
<proteinExistence type="predicted"/>
<evidence type="ECO:0000313" key="3">
    <source>
        <dbReference type="Proteomes" id="UP000828390"/>
    </source>
</evidence>
<sequence length="55" mass="6233">MSRSLQLKPDNGAEARESLRYRSSPAPAPPSGQARNNYETINVYERINWKKASLL</sequence>
<feature type="region of interest" description="Disordered" evidence="1">
    <location>
        <begin position="1"/>
        <end position="37"/>
    </location>
</feature>
<dbReference type="Proteomes" id="UP000828390">
    <property type="component" value="Unassembled WGS sequence"/>
</dbReference>
<dbReference type="AlphaFoldDB" id="A0A9D4H343"/>
<protein>
    <submittedName>
        <fullName evidence="2">Uncharacterized protein</fullName>
    </submittedName>
</protein>
<keyword evidence="3" id="KW-1185">Reference proteome</keyword>
<gene>
    <name evidence="2" type="ORF">DPMN_130561</name>
</gene>